<proteinExistence type="predicted"/>
<dbReference type="AlphaFoldDB" id="A0A5J4JYA6"/>
<evidence type="ECO:0000313" key="1">
    <source>
        <dbReference type="EMBL" id="GER82208.1"/>
    </source>
</evidence>
<sequence>MRTVMRLPVGQILALLRVLYGCQISTGEMVEVLHRMVKHAKPVLEAIKG</sequence>
<evidence type="ECO:0000313" key="2">
    <source>
        <dbReference type="Proteomes" id="UP000334820"/>
    </source>
</evidence>
<name>A0A5J4JYA6_9CHLR</name>
<reference evidence="1 2" key="1">
    <citation type="journal article" date="2019" name="Int. J. Syst. Evol. Microbiol.">
        <title>Thermogemmatispora aurantia sp. nov. and Thermogemmatispora argillosa sp. nov., within the class Ktedonobacteria, and emended description of the genus Thermogemmatispora.</title>
        <authorList>
            <person name="Zheng Y."/>
            <person name="Wang C.M."/>
            <person name="Sakai Y."/>
            <person name="Abe K."/>
            <person name="Yokota A."/>
            <person name="Yabe S."/>
        </authorList>
    </citation>
    <scope>NUCLEOTIDE SEQUENCE [LARGE SCALE GENOMIC DNA]</scope>
    <source>
        <strain evidence="1 2">A1-2</strain>
    </source>
</reference>
<comment type="caution">
    <text evidence="1">The sequence shown here is derived from an EMBL/GenBank/DDBJ whole genome shotgun (WGS) entry which is preliminary data.</text>
</comment>
<dbReference type="Proteomes" id="UP000334820">
    <property type="component" value="Unassembled WGS sequence"/>
</dbReference>
<keyword evidence="2" id="KW-1185">Reference proteome</keyword>
<protein>
    <submittedName>
        <fullName evidence="1">Uncharacterized protein</fullName>
    </submittedName>
</protein>
<dbReference type="EMBL" id="BKZV01000001">
    <property type="protein sequence ID" value="GER82208.1"/>
    <property type="molecule type" value="Genomic_DNA"/>
</dbReference>
<gene>
    <name evidence="1" type="ORF">KTAU_08460</name>
</gene>
<organism evidence="1 2">
    <name type="scientific">Thermogemmatispora aurantia</name>
    <dbReference type="NCBI Taxonomy" id="2045279"/>
    <lineage>
        <taxon>Bacteria</taxon>
        <taxon>Bacillati</taxon>
        <taxon>Chloroflexota</taxon>
        <taxon>Ktedonobacteria</taxon>
        <taxon>Thermogemmatisporales</taxon>
        <taxon>Thermogemmatisporaceae</taxon>
        <taxon>Thermogemmatispora</taxon>
    </lineage>
</organism>
<accession>A0A5J4JYA6</accession>